<evidence type="ECO:0000313" key="1">
    <source>
        <dbReference type="EMBL" id="AVD99715.1"/>
    </source>
</evidence>
<protein>
    <submittedName>
        <fullName evidence="1">Uncharacterized protein</fullName>
    </submittedName>
</protein>
<proteinExistence type="predicted"/>
<accession>A0A2L1IX30</accession>
<gene>
    <name evidence="1" type="ORF">SEA_CUKE_99</name>
</gene>
<dbReference type="Proteomes" id="UP000240246">
    <property type="component" value="Segment"/>
</dbReference>
<reference evidence="2" key="1">
    <citation type="submission" date="2018-01" db="EMBL/GenBank/DDBJ databases">
        <authorList>
            <person name="Gaut B.S."/>
            <person name="Morton B.R."/>
            <person name="Clegg M.T."/>
            <person name="Duvall M.R."/>
        </authorList>
    </citation>
    <scope>NUCLEOTIDE SEQUENCE [LARGE SCALE GENOMIC DNA]</scope>
</reference>
<evidence type="ECO:0000313" key="2">
    <source>
        <dbReference type="Proteomes" id="UP000240246"/>
    </source>
</evidence>
<keyword evidence="2" id="KW-1185">Reference proteome</keyword>
<name>A0A2L1IX30_9CAUD</name>
<sequence>MTKVSKSFEAKYDGVCRIPSCGRPIHKGDMVHFVEDKIAHEGCYDISKLGAFQSTPDQPGDWHGEEDWELTRVEGNYLVTGRRNHEKPCKHCFLTHSGECP</sequence>
<dbReference type="EMBL" id="MG757156">
    <property type="protein sequence ID" value="AVD99715.1"/>
    <property type="molecule type" value="Genomic_DNA"/>
</dbReference>
<organism evidence="1 2">
    <name type="scientific">Mycobacterium phage Cuke</name>
    <dbReference type="NCBI Taxonomy" id="2079417"/>
    <lineage>
        <taxon>Viruses</taxon>
        <taxon>Duplodnaviria</taxon>
        <taxon>Heunggongvirae</taxon>
        <taxon>Uroviricota</taxon>
        <taxon>Caudoviricetes</taxon>
        <taxon>Cukevirus</taxon>
        <taxon>Cukevirus cuke</taxon>
    </lineage>
</organism>